<accession>A0A0M5JC24</accession>
<evidence type="ECO:0000259" key="10">
    <source>
        <dbReference type="PROSITE" id="PS50157"/>
    </source>
</evidence>
<keyword evidence="5 8" id="KW-0862">Zinc</keyword>
<dbReference type="SUPFAM" id="SSF57667">
    <property type="entry name" value="beta-beta-alpha zinc fingers"/>
    <property type="match status" value="2"/>
</dbReference>
<name>A0A0M5JC24_DROBS</name>
<evidence type="ECO:0000256" key="7">
    <source>
        <dbReference type="PROSITE-ProRule" id="PRU00042"/>
    </source>
</evidence>
<comment type="subcellular location">
    <subcellularLocation>
        <location evidence="1">Nucleus</location>
    </subcellularLocation>
</comment>
<dbReference type="PANTHER" id="PTHR24394:SF55">
    <property type="entry name" value="ZINC FINGER PROTEIN 131"/>
    <property type="match status" value="1"/>
</dbReference>
<evidence type="ECO:0000256" key="2">
    <source>
        <dbReference type="ARBA" id="ARBA00022723"/>
    </source>
</evidence>
<evidence type="ECO:0000259" key="11">
    <source>
        <dbReference type="PROSITE" id="PS51915"/>
    </source>
</evidence>
<keyword evidence="3" id="KW-0677">Repeat</keyword>
<dbReference type="Gene3D" id="3.30.160.60">
    <property type="entry name" value="Classic Zinc Finger"/>
    <property type="match status" value="3"/>
</dbReference>
<gene>
    <name evidence="12" type="ORF">Dbus_chr3Rg494</name>
</gene>
<dbReference type="Pfam" id="PF00096">
    <property type="entry name" value="zf-C2H2"/>
    <property type="match status" value="1"/>
</dbReference>
<feature type="domain" description="C2H2-type" evidence="10">
    <location>
        <begin position="200"/>
        <end position="227"/>
    </location>
</feature>
<evidence type="ECO:0000256" key="9">
    <source>
        <dbReference type="SAM" id="MobiDB-lite"/>
    </source>
</evidence>
<feature type="domain" description="C2H2-type" evidence="10">
    <location>
        <begin position="298"/>
        <end position="327"/>
    </location>
</feature>
<evidence type="ECO:0000256" key="4">
    <source>
        <dbReference type="ARBA" id="ARBA00022771"/>
    </source>
</evidence>
<dbReference type="InterPro" id="IPR013087">
    <property type="entry name" value="Znf_C2H2_type"/>
</dbReference>
<feature type="region of interest" description="Disordered" evidence="9">
    <location>
        <begin position="318"/>
        <end position="339"/>
    </location>
</feature>
<keyword evidence="13" id="KW-1185">Reference proteome</keyword>
<proteinExistence type="predicted"/>
<dbReference type="AlphaFoldDB" id="A0A0M5JC24"/>
<feature type="domain" description="C2H2-type" evidence="10">
    <location>
        <begin position="255"/>
        <end position="284"/>
    </location>
</feature>
<dbReference type="GO" id="GO:0000981">
    <property type="term" value="F:DNA-binding transcription factor activity, RNA polymerase II-specific"/>
    <property type="evidence" value="ECO:0007669"/>
    <property type="project" value="TreeGrafter"/>
</dbReference>
<feature type="non-terminal residue" evidence="12">
    <location>
        <position position="339"/>
    </location>
</feature>
<dbReference type="GO" id="GO:0008270">
    <property type="term" value="F:zinc ion binding"/>
    <property type="evidence" value="ECO:0007669"/>
    <property type="project" value="UniProtKB-UniRule"/>
</dbReference>
<evidence type="ECO:0000256" key="6">
    <source>
        <dbReference type="ARBA" id="ARBA00023242"/>
    </source>
</evidence>
<evidence type="ECO:0000313" key="12">
    <source>
        <dbReference type="EMBL" id="ALC45744.1"/>
    </source>
</evidence>
<dbReference type="PROSITE" id="PS51915">
    <property type="entry name" value="ZAD"/>
    <property type="match status" value="1"/>
</dbReference>
<dbReference type="PROSITE" id="PS00028">
    <property type="entry name" value="ZINC_FINGER_C2H2_1"/>
    <property type="match status" value="2"/>
</dbReference>
<reference evidence="12 13" key="1">
    <citation type="submission" date="2015-08" db="EMBL/GenBank/DDBJ databases">
        <title>Ancestral chromatin configuration constrains chromatin evolution on differentiating sex chromosomes in Drosophila.</title>
        <authorList>
            <person name="Zhou Q."/>
            <person name="Bachtrog D."/>
        </authorList>
    </citation>
    <scope>NUCLEOTIDE SEQUENCE [LARGE SCALE GENOMIC DNA]</scope>
    <source>
        <tissue evidence="12">Whole larvae</tissue>
    </source>
</reference>
<feature type="binding site" evidence="8">
    <location>
        <position position="8"/>
    </location>
    <ligand>
        <name>Zn(2+)</name>
        <dbReference type="ChEBI" id="CHEBI:29105"/>
    </ligand>
</feature>
<evidence type="ECO:0000256" key="5">
    <source>
        <dbReference type="ARBA" id="ARBA00022833"/>
    </source>
</evidence>
<dbReference type="SMART" id="SM00355">
    <property type="entry name" value="ZnF_C2H2"/>
    <property type="match status" value="4"/>
</dbReference>
<feature type="binding site" evidence="8">
    <location>
        <position position="53"/>
    </location>
    <ligand>
        <name>Zn(2+)</name>
        <dbReference type="ChEBI" id="CHEBI:29105"/>
    </ligand>
</feature>
<feature type="binding site" evidence="8">
    <location>
        <position position="5"/>
    </location>
    <ligand>
        <name>Zn(2+)</name>
        <dbReference type="ChEBI" id="CHEBI:29105"/>
    </ligand>
</feature>
<organism evidence="12 13">
    <name type="scientific">Drosophila busckii</name>
    <name type="common">Fruit fly</name>
    <dbReference type="NCBI Taxonomy" id="30019"/>
    <lineage>
        <taxon>Eukaryota</taxon>
        <taxon>Metazoa</taxon>
        <taxon>Ecdysozoa</taxon>
        <taxon>Arthropoda</taxon>
        <taxon>Hexapoda</taxon>
        <taxon>Insecta</taxon>
        <taxon>Pterygota</taxon>
        <taxon>Neoptera</taxon>
        <taxon>Endopterygota</taxon>
        <taxon>Diptera</taxon>
        <taxon>Brachycera</taxon>
        <taxon>Muscomorpha</taxon>
        <taxon>Ephydroidea</taxon>
        <taxon>Drosophilidae</taxon>
        <taxon>Drosophila</taxon>
    </lineage>
</organism>
<dbReference type="PANTHER" id="PTHR24394">
    <property type="entry name" value="ZINC FINGER PROTEIN"/>
    <property type="match status" value="1"/>
</dbReference>
<dbReference type="Proteomes" id="UP000494163">
    <property type="component" value="Chromosome 3R"/>
</dbReference>
<evidence type="ECO:0000256" key="8">
    <source>
        <dbReference type="PROSITE-ProRule" id="PRU01263"/>
    </source>
</evidence>
<feature type="binding site" evidence="8">
    <location>
        <position position="56"/>
    </location>
    <ligand>
        <name>Zn(2+)</name>
        <dbReference type="ChEBI" id="CHEBI:29105"/>
    </ligand>
</feature>
<dbReference type="OMA" id="QSKWEII"/>
<dbReference type="EMBL" id="CP012526">
    <property type="protein sequence ID" value="ALC45744.1"/>
    <property type="molecule type" value="Genomic_DNA"/>
</dbReference>
<evidence type="ECO:0000313" key="13">
    <source>
        <dbReference type="Proteomes" id="UP000494163"/>
    </source>
</evidence>
<dbReference type="PROSITE" id="PS50157">
    <property type="entry name" value="ZINC_FINGER_C2H2_2"/>
    <property type="match status" value="3"/>
</dbReference>
<keyword evidence="4 7" id="KW-0863">Zinc-finger</keyword>
<evidence type="ECO:0000256" key="1">
    <source>
        <dbReference type="ARBA" id="ARBA00004123"/>
    </source>
</evidence>
<evidence type="ECO:0000256" key="3">
    <source>
        <dbReference type="ARBA" id="ARBA00022737"/>
    </source>
</evidence>
<protein>
    <submittedName>
        <fullName evidence="12">CG4820</fullName>
    </submittedName>
</protein>
<dbReference type="InterPro" id="IPR012934">
    <property type="entry name" value="Znf_AD"/>
</dbReference>
<dbReference type="GO" id="GO:0005634">
    <property type="term" value="C:nucleus"/>
    <property type="evidence" value="ECO:0007669"/>
    <property type="project" value="UniProtKB-SubCell"/>
</dbReference>
<dbReference type="InterPro" id="IPR036236">
    <property type="entry name" value="Znf_C2H2_sf"/>
</dbReference>
<dbReference type="OrthoDB" id="8922241at2759"/>
<dbReference type="SMR" id="A0A0M5JC24"/>
<keyword evidence="2 8" id="KW-0479">Metal-binding</keyword>
<sequence length="339" mass="39253">MENFCRTCGKTINLDADNCLKIYSPLARPLLRCVRNITNCWLENITGGPIYLCFACQRLIKKIDAFRKRCAKIEAFLAKRKRKREGASVLPSNRNADPLQIEALESNDLVVKADPETNCGGSEHKTQQEHVANSRENVLDEKQPESACSLEETQSKKLKTDTQKYAMRVGKRTMYIRLTNEKQPKRIVDRERQWSSAQPCICEHCGRQFKDGSNLNVHLLRHTGTKNYECNVCHEKCYTLHLLRRHKLKHTEGPYQCTFCGLQYSTNSSRVRHEREACKKGRAPQSKTEIIKRGERTFHCDTCDLWFLRAGNLAQHMNSSNHITNERRKQRKSQSKLNK</sequence>
<dbReference type="SMART" id="SM00868">
    <property type="entry name" value="zf-AD"/>
    <property type="match status" value="1"/>
</dbReference>
<feature type="domain" description="ZAD" evidence="11">
    <location>
        <begin position="3"/>
        <end position="80"/>
    </location>
</feature>
<keyword evidence="6" id="KW-0539">Nucleus</keyword>
<feature type="compositionally biased region" description="Basic residues" evidence="9">
    <location>
        <begin position="328"/>
        <end position="339"/>
    </location>
</feature>